<dbReference type="NCBIfam" id="NF001750">
    <property type="entry name" value="PRK00476.1"/>
    <property type="match status" value="1"/>
</dbReference>
<feature type="binding site" evidence="7">
    <location>
        <begin position="537"/>
        <end position="540"/>
    </location>
    <ligand>
        <name>ATP</name>
        <dbReference type="ChEBI" id="CHEBI:30616"/>
    </ligand>
</feature>
<comment type="caution">
    <text evidence="9">The sequence shown here is derived from an EMBL/GenBank/DDBJ whole genome shotgun (WGS) entry which is preliminary data.</text>
</comment>
<dbReference type="InterPro" id="IPR012340">
    <property type="entry name" value="NA-bd_OB-fold"/>
</dbReference>
<dbReference type="InterPro" id="IPR006195">
    <property type="entry name" value="aa-tRNA-synth_II"/>
</dbReference>
<evidence type="ECO:0000256" key="2">
    <source>
        <dbReference type="ARBA" id="ARBA00022598"/>
    </source>
</evidence>
<comment type="similarity">
    <text evidence="1 7">Belongs to the class-II aminoacyl-tRNA synthetase family. Type 1 subfamily.</text>
</comment>
<feature type="binding site" evidence="7">
    <location>
        <position position="230"/>
    </location>
    <ligand>
        <name>ATP</name>
        <dbReference type="ChEBI" id="CHEBI:30616"/>
    </ligand>
</feature>
<feature type="domain" description="Aminoacyl-transfer RNA synthetases class-II family profile" evidence="8">
    <location>
        <begin position="145"/>
        <end position="558"/>
    </location>
</feature>
<comment type="subunit">
    <text evidence="7">Homodimer.</text>
</comment>
<reference evidence="9 10" key="1">
    <citation type="journal article" date="2016" name="Nat. Commun.">
        <title>Thousands of microbial genomes shed light on interconnected biogeochemical processes in an aquifer system.</title>
        <authorList>
            <person name="Anantharaman K."/>
            <person name="Brown C.T."/>
            <person name="Hug L.A."/>
            <person name="Sharon I."/>
            <person name="Castelle C.J."/>
            <person name="Probst A.J."/>
            <person name="Thomas B.C."/>
            <person name="Singh A."/>
            <person name="Wilkins M.J."/>
            <person name="Karaoz U."/>
            <person name="Brodie E.L."/>
            <person name="Williams K.H."/>
            <person name="Hubbard S.S."/>
            <person name="Banfield J.F."/>
        </authorList>
    </citation>
    <scope>NUCLEOTIDE SEQUENCE [LARGE SCALE GENOMIC DNA]</scope>
</reference>
<dbReference type="PRINTS" id="PR01042">
    <property type="entry name" value="TRNASYNTHASP"/>
</dbReference>
<dbReference type="EC" id="6.1.1.23" evidence="7"/>
<evidence type="ECO:0000256" key="6">
    <source>
        <dbReference type="ARBA" id="ARBA00023146"/>
    </source>
</evidence>
<dbReference type="SUPFAM" id="SSF50249">
    <property type="entry name" value="Nucleic acid-binding proteins"/>
    <property type="match status" value="1"/>
</dbReference>
<dbReference type="GO" id="GO:0050560">
    <property type="term" value="F:aspartate-tRNA(Asn) ligase activity"/>
    <property type="evidence" value="ECO:0007669"/>
    <property type="project" value="UniProtKB-EC"/>
</dbReference>
<dbReference type="CDD" id="cd04317">
    <property type="entry name" value="EcAspRS_like_N"/>
    <property type="match status" value="1"/>
</dbReference>
<evidence type="ECO:0000313" key="9">
    <source>
        <dbReference type="EMBL" id="OGC04417.1"/>
    </source>
</evidence>
<dbReference type="Proteomes" id="UP000176938">
    <property type="component" value="Unassembled WGS sequence"/>
</dbReference>
<evidence type="ECO:0000256" key="3">
    <source>
        <dbReference type="ARBA" id="ARBA00022741"/>
    </source>
</evidence>
<feature type="binding site" evidence="7">
    <location>
        <position position="485"/>
    </location>
    <ligand>
        <name>ATP</name>
        <dbReference type="ChEBI" id="CHEBI:30616"/>
    </ligand>
</feature>
<dbReference type="Gene3D" id="2.40.50.140">
    <property type="entry name" value="Nucleic acid-binding proteins"/>
    <property type="match status" value="1"/>
</dbReference>
<feature type="region of interest" description="Aspartate" evidence="7">
    <location>
        <begin position="199"/>
        <end position="202"/>
    </location>
</feature>
<dbReference type="InterPro" id="IPR004524">
    <property type="entry name" value="Asp-tRNA-ligase_1"/>
</dbReference>
<dbReference type="GO" id="GO:0006422">
    <property type="term" value="P:aspartyl-tRNA aminoacylation"/>
    <property type="evidence" value="ECO:0007669"/>
    <property type="project" value="UniProtKB-UniRule"/>
</dbReference>
<dbReference type="InterPro" id="IPR002312">
    <property type="entry name" value="Asp/Asn-tRNA-synth_IIb"/>
</dbReference>
<dbReference type="GO" id="GO:0005524">
    <property type="term" value="F:ATP binding"/>
    <property type="evidence" value="ECO:0007669"/>
    <property type="project" value="UniProtKB-UniRule"/>
</dbReference>
<keyword evidence="2 7" id="KW-0436">Ligase</keyword>
<name>A0A1F4R8B4_UNCSA</name>
<dbReference type="CDD" id="cd00777">
    <property type="entry name" value="AspRS_core"/>
    <property type="match status" value="1"/>
</dbReference>
<feature type="binding site" evidence="7">
    <location>
        <position position="448"/>
    </location>
    <ligand>
        <name>L-aspartate</name>
        <dbReference type="ChEBI" id="CHEBI:29991"/>
    </ligand>
</feature>
<dbReference type="SUPFAM" id="SSF55681">
    <property type="entry name" value="Class II aaRS and biotin synthetases"/>
    <property type="match status" value="1"/>
</dbReference>
<dbReference type="HAMAP" id="MF_00044">
    <property type="entry name" value="Asp_tRNA_synth_type1"/>
    <property type="match status" value="1"/>
</dbReference>
<keyword evidence="6 7" id="KW-0030">Aminoacyl-tRNA synthetase</keyword>
<evidence type="ECO:0000313" key="10">
    <source>
        <dbReference type="Proteomes" id="UP000176938"/>
    </source>
</evidence>
<dbReference type="InterPro" id="IPR004364">
    <property type="entry name" value="Aa-tRNA-synt_II"/>
</dbReference>
<feature type="binding site" evidence="7">
    <location>
        <position position="175"/>
    </location>
    <ligand>
        <name>L-aspartate</name>
        <dbReference type="ChEBI" id="CHEBI:29991"/>
    </ligand>
</feature>
<dbReference type="InterPro" id="IPR004365">
    <property type="entry name" value="NA-bd_OB_tRNA"/>
</dbReference>
<comment type="catalytic activity">
    <reaction evidence="7">
        <text>tRNA(Asx) + L-aspartate + ATP = L-aspartyl-tRNA(Asx) + AMP + diphosphate</text>
        <dbReference type="Rhea" id="RHEA:18349"/>
        <dbReference type="Rhea" id="RHEA-COMP:9710"/>
        <dbReference type="Rhea" id="RHEA-COMP:9711"/>
        <dbReference type="ChEBI" id="CHEBI:29991"/>
        <dbReference type="ChEBI" id="CHEBI:30616"/>
        <dbReference type="ChEBI" id="CHEBI:33019"/>
        <dbReference type="ChEBI" id="CHEBI:78442"/>
        <dbReference type="ChEBI" id="CHEBI:78516"/>
        <dbReference type="ChEBI" id="CHEBI:456215"/>
        <dbReference type="EC" id="6.1.1.23"/>
    </reaction>
</comment>
<dbReference type="InterPro" id="IPR045864">
    <property type="entry name" value="aa-tRNA-synth_II/BPL/LPL"/>
</dbReference>
<dbReference type="InterPro" id="IPR047089">
    <property type="entry name" value="Asp-tRNA-ligase_1_N"/>
</dbReference>
<feature type="binding site" evidence="7">
    <location>
        <position position="492"/>
    </location>
    <ligand>
        <name>L-aspartate</name>
        <dbReference type="ChEBI" id="CHEBI:29991"/>
    </ligand>
</feature>
<evidence type="ECO:0000256" key="7">
    <source>
        <dbReference type="HAMAP-Rule" id="MF_00044"/>
    </source>
</evidence>
<dbReference type="Pfam" id="PF00152">
    <property type="entry name" value="tRNA-synt_2"/>
    <property type="match status" value="1"/>
</dbReference>
<accession>A0A1F4R8B4</accession>
<dbReference type="Pfam" id="PF02938">
    <property type="entry name" value="GAD"/>
    <property type="match status" value="1"/>
</dbReference>
<dbReference type="EMBL" id="METP01000052">
    <property type="protein sequence ID" value="OGC04417.1"/>
    <property type="molecule type" value="Genomic_DNA"/>
</dbReference>
<keyword evidence="7" id="KW-0963">Cytoplasm</keyword>
<dbReference type="InterPro" id="IPR004115">
    <property type="entry name" value="GAD-like_sf"/>
</dbReference>
<keyword evidence="3 7" id="KW-0547">Nucleotide-binding</keyword>
<organism evidence="9 10">
    <name type="scientific">candidate division WOR-1 bacterium RIFCSPLOWO2_02_FULL_46_20</name>
    <dbReference type="NCBI Taxonomy" id="1802567"/>
    <lineage>
        <taxon>Bacteria</taxon>
        <taxon>Bacillati</taxon>
        <taxon>Saganbacteria</taxon>
    </lineage>
</organism>
<comment type="function">
    <text evidence="7">Aspartyl-tRNA synthetase with relaxed tRNA specificity since it is able to aspartylate not only its cognate tRNA(Asp) but also tRNA(Asn). Reaction proceeds in two steps: L-aspartate is first activated by ATP to form Asp-AMP and then transferred to the acceptor end of tRNA(Asp/Asn).</text>
</comment>
<dbReference type="NCBIfam" id="TIGR00459">
    <property type="entry name" value="aspS_bact"/>
    <property type="match status" value="1"/>
</dbReference>
<dbReference type="PANTHER" id="PTHR22594">
    <property type="entry name" value="ASPARTYL/LYSYL-TRNA SYNTHETASE"/>
    <property type="match status" value="1"/>
</dbReference>
<comment type="caution">
    <text evidence="7">Lacks conserved residue(s) required for the propagation of feature annotation.</text>
</comment>
<dbReference type="GO" id="GO:0005737">
    <property type="term" value="C:cytoplasm"/>
    <property type="evidence" value="ECO:0007669"/>
    <property type="project" value="UniProtKB-SubCell"/>
</dbReference>
<gene>
    <name evidence="7" type="primary">aspS</name>
    <name evidence="9" type="ORF">A3H38_00065</name>
</gene>
<proteinExistence type="inferred from homology"/>
<feature type="site" description="Important for tRNA non-discrimination" evidence="7">
    <location>
        <position position="31"/>
    </location>
</feature>
<protein>
    <recommendedName>
        <fullName evidence="7">Aspartate--tRNA(Asp/Asn) ligase</fullName>
        <ecNumber evidence="7">6.1.1.23</ecNumber>
    </recommendedName>
    <alternativeName>
        <fullName evidence="7">Aspartyl-tRNA synthetase</fullName>
        <shortName evidence="7">AspRS</shortName>
    </alternativeName>
    <alternativeName>
        <fullName evidence="7">Non-discriminating aspartyl-tRNA synthetase</fullName>
        <shortName evidence="7">ND-AspRS</shortName>
    </alternativeName>
</protein>
<dbReference type="Gene3D" id="3.30.1360.30">
    <property type="entry name" value="GAD-like domain"/>
    <property type="match status" value="1"/>
</dbReference>
<keyword evidence="5 7" id="KW-0648">Protein biosynthesis</keyword>
<feature type="binding site" evidence="7">
    <location>
        <position position="221"/>
    </location>
    <ligand>
        <name>L-aspartate</name>
        <dbReference type="ChEBI" id="CHEBI:29991"/>
    </ligand>
</feature>
<dbReference type="GO" id="GO:0004815">
    <property type="term" value="F:aspartate-tRNA ligase activity"/>
    <property type="evidence" value="ECO:0007669"/>
    <property type="project" value="UniProtKB-UniRule"/>
</dbReference>
<sequence length="587" mass="66421">MYRSRNCGDISKKDIGAEVELAGWVHRRRDHGGLIFIDLRDRSGLAQIVFNLDNKELHQQAENLRSEFVISVKGKIVERAAEAVNKDLPTGEIEIVASTLEILNTSKTPPIEIADARTEPDENIRLKYRYLDLRKDKMRNNLIFRHKVTKAIADCLDQEGFLEIETPFLTKSTPEGARDYLVPSRLNPGKFYALPQSPQLFKQLCMVGGLEKYYQIVRCFRDEDLRADRQPEFTQVDIEMSFCSEKDVIDTIEKIMAHVMSRIKIPNVVMPFPRLTWEEAMGRYGTDKPDTRFGLELVDVSGLVKDVEFKVFKETVKNGGMVKSINVKGGAKFSRAEMDRLEDEAKKLGAKGLAWVVIAESGLKSPITKFFRPEQINALVSRMKGETGDTLIFVADKAQVVHDVLGEIRLQLAVKLNLIDRNKFNFLWVTDFPLFEYSETEKRWVSRHHPFTAPHGKMEEIEERFMKDPAGVKAQAYDFVLNGTEIGGGSIRIHRMDVQRKVFKILGFPEAEARSRFGFLLDALEYGAPPHGGIALGLDRFVAILVGASSIRDVIAFPKTQSAVCPLTGAPDVVDIKQLKELHIKLL</sequence>
<dbReference type="InterPro" id="IPR047090">
    <property type="entry name" value="AspRS_core"/>
</dbReference>
<dbReference type="InterPro" id="IPR029351">
    <property type="entry name" value="GAD_dom"/>
</dbReference>
<evidence type="ECO:0000256" key="1">
    <source>
        <dbReference type="ARBA" id="ARBA00006303"/>
    </source>
</evidence>
<dbReference type="PROSITE" id="PS50862">
    <property type="entry name" value="AA_TRNA_LIGASE_II"/>
    <property type="match status" value="1"/>
</dbReference>
<dbReference type="Gene3D" id="3.30.930.10">
    <property type="entry name" value="Bira Bifunctional Protein, Domain 2"/>
    <property type="match status" value="1"/>
</dbReference>
<dbReference type="PANTHER" id="PTHR22594:SF5">
    <property type="entry name" value="ASPARTATE--TRNA LIGASE, MITOCHONDRIAL"/>
    <property type="match status" value="1"/>
</dbReference>
<dbReference type="GO" id="GO:0003676">
    <property type="term" value="F:nucleic acid binding"/>
    <property type="evidence" value="ECO:0007669"/>
    <property type="project" value="InterPro"/>
</dbReference>
<feature type="binding site" evidence="7">
    <location>
        <begin position="221"/>
        <end position="223"/>
    </location>
    <ligand>
        <name>ATP</name>
        <dbReference type="ChEBI" id="CHEBI:30616"/>
    </ligand>
</feature>
<dbReference type="AlphaFoldDB" id="A0A1F4R8B4"/>
<comment type="subcellular location">
    <subcellularLocation>
        <location evidence="7">Cytoplasm</location>
    </subcellularLocation>
</comment>
<evidence type="ECO:0000256" key="5">
    <source>
        <dbReference type="ARBA" id="ARBA00022917"/>
    </source>
</evidence>
<dbReference type="Pfam" id="PF01336">
    <property type="entry name" value="tRNA_anti-codon"/>
    <property type="match status" value="1"/>
</dbReference>
<evidence type="ECO:0000256" key="4">
    <source>
        <dbReference type="ARBA" id="ARBA00022840"/>
    </source>
</evidence>
<evidence type="ECO:0000259" key="8">
    <source>
        <dbReference type="PROSITE" id="PS50862"/>
    </source>
</evidence>
<keyword evidence="4 7" id="KW-0067">ATP-binding</keyword>
<dbReference type="SUPFAM" id="SSF55261">
    <property type="entry name" value="GAD domain-like"/>
    <property type="match status" value="1"/>
</dbReference>